<evidence type="ECO:0000313" key="3">
    <source>
        <dbReference type="Proteomes" id="UP001589587"/>
    </source>
</evidence>
<dbReference type="EMBL" id="JBHMAS010000055">
    <property type="protein sequence ID" value="MFB9782893.1"/>
    <property type="molecule type" value="Genomic_DNA"/>
</dbReference>
<name>A0ABV5XKA2_9NOCA</name>
<keyword evidence="3" id="KW-1185">Reference proteome</keyword>
<protein>
    <submittedName>
        <fullName evidence="2">Uncharacterized protein</fullName>
    </submittedName>
</protein>
<organism evidence="2 3">
    <name type="scientific">Rhodococcus baikonurensis</name>
    <dbReference type="NCBI Taxonomy" id="172041"/>
    <lineage>
        <taxon>Bacteria</taxon>
        <taxon>Bacillati</taxon>
        <taxon>Actinomycetota</taxon>
        <taxon>Actinomycetes</taxon>
        <taxon>Mycobacteriales</taxon>
        <taxon>Nocardiaceae</taxon>
        <taxon>Rhodococcus</taxon>
        <taxon>Rhodococcus erythropolis group</taxon>
    </lineage>
</organism>
<evidence type="ECO:0000313" key="2">
    <source>
        <dbReference type="EMBL" id="MFB9782893.1"/>
    </source>
</evidence>
<feature type="region of interest" description="Disordered" evidence="1">
    <location>
        <begin position="1"/>
        <end position="23"/>
    </location>
</feature>
<gene>
    <name evidence="2" type="ORF">ACFFQ6_24600</name>
</gene>
<evidence type="ECO:0000256" key="1">
    <source>
        <dbReference type="SAM" id="MobiDB-lite"/>
    </source>
</evidence>
<comment type="caution">
    <text evidence="2">The sequence shown here is derived from an EMBL/GenBank/DDBJ whole genome shotgun (WGS) entry which is preliminary data.</text>
</comment>
<sequence>MESTKHDYVPSESCDEECHPSGVNNSRHCADCGQTERTGNHT</sequence>
<dbReference type="Proteomes" id="UP001589587">
    <property type="component" value="Unassembled WGS sequence"/>
</dbReference>
<proteinExistence type="predicted"/>
<accession>A0ABV5XKA2</accession>
<reference evidence="2 3" key="1">
    <citation type="submission" date="2024-09" db="EMBL/GenBank/DDBJ databases">
        <authorList>
            <person name="Sun Q."/>
            <person name="Mori K."/>
        </authorList>
    </citation>
    <scope>NUCLEOTIDE SEQUENCE [LARGE SCALE GENOMIC DNA]</scope>
    <source>
        <strain evidence="2 3">JCM 11411</strain>
    </source>
</reference>